<accession>A0A382A7D9</accession>
<dbReference type="GO" id="GO:0019441">
    <property type="term" value="P:L-tryptophan catabolic process to kynurenine"/>
    <property type="evidence" value="ECO:0007669"/>
    <property type="project" value="InterPro"/>
</dbReference>
<dbReference type="EMBL" id="UINC01024227">
    <property type="protein sequence ID" value="SVA97455.1"/>
    <property type="molecule type" value="Genomic_DNA"/>
</dbReference>
<dbReference type="PANTHER" id="PTHR31118:SF12">
    <property type="entry name" value="CYCLASE-LIKE PROTEIN 2"/>
    <property type="match status" value="1"/>
</dbReference>
<reference evidence="1" key="1">
    <citation type="submission" date="2018-05" db="EMBL/GenBank/DDBJ databases">
        <authorList>
            <person name="Lanie J.A."/>
            <person name="Ng W.-L."/>
            <person name="Kazmierczak K.M."/>
            <person name="Andrzejewski T.M."/>
            <person name="Davidsen T.M."/>
            <person name="Wayne K.J."/>
            <person name="Tettelin H."/>
            <person name="Glass J.I."/>
            <person name="Rusch D."/>
            <person name="Podicherti R."/>
            <person name="Tsui H.-C.T."/>
            <person name="Winkler M.E."/>
        </authorList>
    </citation>
    <scope>NUCLEOTIDE SEQUENCE</scope>
</reference>
<dbReference type="Gene3D" id="3.50.30.50">
    <property type="entry name" value="Putative cyclase"/>
    <property type="match status" value="1"/>
</dbReference>
<evidence type="ECO:0008006" key="2">
    <source>
        <dbReference type="Google" id="ProtNLM"/>
    </source>
</evidence>
<protein>
    <recommendedName>
        <fullName evidence="2">Cyclase family protein</fullName>
    </recommendedName>
</protein>
<dbReference type="Pfam" id="PF04199">
    <property type="entry name" value="Cyclase"/>
    <property type="match status" value="1"/>
</dbReference>
<dbReference type="SUPFAM" id="SSF102198">
    <property type="entry name" value="Putative cyclase"/>
    <property type="match status" value="1"/>
</dbReference>
<dbReference type="InterPro" id="IPR007325">
    <property type="entry name" value="KFase/CYL"/>
</dbReference>
<sequence>MVQNQPKRKSISRVKVITKHYSICICSSLLYLAFVSAVFAEPVKALHLVDLTHSFNQTTIYWPTSKSFEMEIVHRGKTKGGYWYEANNISTAEHGGTHMDAPAHFSEGRWRIDQVPLEKLIAAGVIVDVRSKTKNNPDYRVGKSDFVDWEQQHGKIPEHSIVLLLTGWEQYWPDKKKYLGTDAQGDAKNLHFPGFAEDAAHFLTKERLVASVGLDTASLDYGQSEDFRAHQIFGAANVPGFENVANLSKLPAKGFRVIALPMKIGQGSGAPLRIVAEIY</sequence>
<evidence type="ECO:0000313" key="1">
    <source>
        <dbReference type="EMBL" id="SVA97455.1"/>
    </source>
</evidence>
<dbReference type="PANTHER" id="PTHR31118">
    <property type="entry name" value="CYCLASE-LIKE PROTEIN 2"/>
    <property type="match status" value="1"/>
</dbReference>
<proteinExistence type="predicted"/>
<name>A0A382A7D9_9ZZZZ</name>
<dbReference type="GO" id="GO:0004061">
    <property type="term" value="F:arylformamidase activity"/>
    <property type="evidence" value="ECO:0007669"/>
    <property type="project" value="InterPro"/>
</dbReference>
<dbReference type="InterPro" id="IPR037175">
    <property type="entry name" value="KFase_sf"/>
</dbReference>
<gene>
    <name evidence="1" type="ORF">METZ01_LOCUS150309</name>
</gene>
<dbReference type="AlphaFoldDB" id="A0A382A7D9"/>
<organism evidence="1">
    <name type="scientific">marine metagenome</name>
    <dbReference type="NCBI Taxonomy" id="408172"/>
    <lineage>
        <taxon>unclassified sequences</taxon>
        <taxon>metagenomes</taxon>
        <taxon>ecological metagenomes</taxon>
    </lineage>
</organism>